<feature type="compositionally biased region" description="Polar residues" evidence="4">
    <location>
        <begin position="729"/>
        <end position="741"/>
    </location>
</feature>
<dbReference type="PROSITE" id="PS51194">
    <property type="entry name" value="HELICASE_CTER"/>
    <property type="match status" value="1"/>
</dbReference>
<evidence type="ECO:0000256" key="3">
    <source>
        <dbReference type="ARBA" id="ARBA00022840"/>
    </source>
</evidence>
<dbReference type="InterPro" id="IPR000330">
    <property type="entry name" value="SNF2_N"/>
</dbReference>
<dbReference type="GO" id="GO:0006281">
    <property type="term" value="P:DNA repair"/>
    <property type="evidence" value="ECO:0007669"/>
    <property type="project" value="TreeGrafter"/>
</dbReference>
<sequence>MDNSHHPASTKRLGIPDLLNWEVGDEKRARLGLGEDFESCVLGHPFSFTQRDGYSVDRTISTEFPLSFGSPSQAFEDNSEAPEIWMSDAHTPWTDSLDGLNNGRWLPEPLAELVCFGMICDSKGQLLDDREVLEESGLLSLPARQETYALSLSPRDRGTFLQLESDELDVAVLDEATAQAFSALARVSGCEIDLFMSGAEFRSLRSKFKSGEKKTHFNVSAVIYGPPETREEVGRVLSNARLYLQDPTRYRQEVSRYDNPHRLELGDTSSILPTTSKSDSPLLGNHYAEEIETILKNLDHSAELRSDARISSIVKTKLNRHQELGVNFVAQREGRIPNRLQSLWAKKRINNIDCYEHVIIPEATRSLPENESVGGILADEMGLGKTLTMLAAIVDSIPEAIKFCGNSRDSVRPQSKATIVIAPSALVLEEWLSDINDHLASQQLRVLMHHGNTKAKTVEELLSYDIVLSTYATLANELRRGPALTYEVTWFRVILDEAHYIRHDQTRQYQAAAGLSAKFRWCLTGTPIQNRLSDLGSLISFLRAPLLQRKAEFDKHIARPLEDESRKGTAEKLRLLLQSICLRRTKELINLPEPKEITYDVHLSDQEKRLYKLVGDRTIDQIEIAHSSSKGLGTRHGLQMILHLRRLCNHGTMDRDIRNASMADEAGEDDFVPSVGPCLCLDCDCEIVESGRLAPDGKRFLCADCYGERERKKSKSRKKGASSSGKTLAESNNSMDPSGHSTKLSLLVQDAERHRNSDKCIIFSAWTKTLDFASHALSQRQIPFRRIDGNTSTADRKKILNSFQTEGSLVALLMTFGTGAVGLNITAATRVHILEPQWNPFVEKQAIGRALRYGQDREVSVVRYIVPASVESHIRDSQKRKVSLSGLGFKESSDVRPEIYGMLSRVLLADTNTICGSG</sequence>
<evidence type="ECO:0000256" key="2">
    <source>
        <dbReference type="ARBA" id="ARBA00022801"/>
    </source>
</evidence>
<dbReference type="SMART" id="SM00487">
    <property type="entry name" value="DEXDc"/>
    <property type="match status" value="1"/>
</dbReference>
<dbReference type="InterPro" id="IPR050628">
    <property type="entry name" value="SNF2_RAD54_helicase_TF"/>
</dbReference>
<dbReference type="Pfam" id="PF00271">
    <property type="entry name" value="Helicase_C"/>
    <property type="match status" value="1"/>
</dbReference>
<dbReference type="InterPro" id="IPR027417">
    <property type="entry name" value="P-loop_NTPase"/>
</dbReference>
<evidence type="ECO:0000313" key="8">
    <source>
        <dbReference type="Proteomes" id="UP001239445"/>
    </source>
</evidence>
<dbReference type="Pfam" id="PF00176">
    <property type="entry name" value="SNF2-rel_dom"/>
    <property type="match status" value="1"/>
</dbReference>
<protein>
    <submittedName>
        <fullName evidence="7">P-loop containing nucleoside triphosphate hydrolase protein</fullName>
    </submittedName>
</protein>
<dbReference type="GO" id="GO:0005634">
    <property type="term" value="C:nucleus"/>
    <property type="evidence" value="ECO:0007669"/>
    <property type="project" value="TreeGrafter"/>
</dbReference>
<dbReference type="CDD" id="cd18793">
    <property type="entry name" value="SF2_C_SNF"/>
    <property type="match status" value="1"/>
</dbReference>
<dbReference type="SMART" id="SM00490">
    <property type="entry name" value="HELICc"/>
    <property type="match status" value="1"/>
</dbReference>
<keyword evidence="8" id="KW-1185">Reference proteome</keyword>
<dbReference type="GO" id="GO:0008094">
    <property type="term" value="F:ATP-dependent activity, acting on DNA"/>
    <property type="evidence" value="ECO:0007669"/>
    <property type="project" value="TreeGrafter"/>
</dbReference>
<feature type="region of interest" description="Disordered" evidence="4">
    <location>
        <begin position="713"/>
        <end position="741"/>
    </location>
</feature>
<gene>
    <name evidence="7" type="ORF">QBC47DRAFT_387117</name>
</gene>
<dbReference type="Gene3D" id="3.40.50.10810">
    <property type="entry name" value="Tandem AAA-ATPase domain"/>
    <property type="match status" value="1"/>
</dbReference>
<dbReference type="GO" id="GO:0016787">
    <property type="term" value="F:hydrolase activity"/>
    <property type="evidence" value="ECO:0007669"/>
    <property type="project" value="UniProtKB-KW"/>
</dbReference>
<evidence type="ECO:0000259" key="6">
    <source>
        <dbReference type="PROSITE" id="PS51194"/>
    </source>
</evidence>
<dbReference type="InterPro" id="IPR049730">
    <property type="entry name" value="SNF2/RAD54-like_C"/>
</dbReference>
<dbReference type="InterPro" id="IPR001650">
    <property type="entry name" value="Helicase_C-like"/>
</dbReference>
<organism evidence="7 8">
    <name type="scientific">Echria macrotheca</name>
    <dbReference type="NCBI Taxonomy" id="438768"/>
    <lineage>
        <taxon>Eukaryota</taxon>
        <taxon>Fungi</taxon>
        <taxon>Dikarya</taxon>
        <taxon>Ascomycota</taxon>
        <taxon>Pezizomycotina</taxon>
        <taxon>Sordariomycetes</taxon>
        <taxon>Sordariomycetidae</taxon>
        <taxon>Sordariales</taxon>
        <taxon>Schizotheciaceae</taxon>
        <taxon>Echria</taxon>
    </lineage>
</organism>
<dbReference type="AlphaFoldDB" id="A0AAJ0F4U1"/>
<comment type="caution">
    <text evidence="7">The sequence shown here is derived from an EMBL/GenBank/DDBJ whole genome shotgun (WGS) entry which is preliminary data.</text>
</comment>
<dbReference type="Gene3D" id="3.40.50.300">
    <property type="entry name" value="P-loop containing nucleotide triphosphate hydrolases"/>
    <property type="match status" value="1"/>
</dbReference>
<keyword evidence="1" id="KW-0547">Nucleotide-binding</keyword>
<evidence type="ECO:0000256" key="4">
    <source>
        <dbReference type="SAM" id="MobiDB-lite"/>
    </source>
</evidence>
<reference evidence="7" key="1">
    <citation type="submission" date="2023-06" db="EMBL/GenBank/DDBJ databases">
        <title>Genome-scale phylogeny and comparative genomics of the fungal order Sordariales.</title>
        <authorList>
            <consortium name="Lawrence Berkeley National Laboratory"/>
            <person name="Hensen N."/>
            <person name="Bonometti L."/>
            <person name="Westerberg I."/>
            <person name="Brannstrom I.O."/>
            <person name="Guillou S."/>
            <person name="Cros-Aarteil S."/>
            <person name="Calhoun S."/>
            <person name="Haridas S."/>
            <person name="Kuo A."/>
            <person name="Mondo S."/>
            <person name="Pangilinan J."/>
            <person name="Riley R."/>
            <person name="Labutti K."/>
            <person name="Andreopoulos B."/>
            <person name="Lipzen A."/>
            <person name="Chen C."/>
            <person name="Yanf M."/>
            <person name="Daum C."/>
            <person name="Ng V."/>
            <person name="Clum A."/>
            <person name="Steindorff A."/>
            <person name="Ohm R."/>
            <person name="Martin F."/>
            <person name="Silar P."/>
            <person name="Natvig D."/>
            <person name="Lalanne C."/>
            <person name="Gautier V."/>
            <person name="Ament-Velasquez S.L."/>
            <person name="Kruys A."/>
            <person name="Hutchinson M.I."/>
            <person name="Powell A.J."/>
            <person name="Barry K."/>
            <person name="Miller A.N."/>
            <person name="Grigoriev I.V."/>
            <person name="Debuchy R."/>
            <person name="Gladieux P."/>
            <person name="Thoren M.H."/>
            <person name="Johannesson H."/>
        </authorList>
    </citation>
    <scope>NUCLEOTIDE SEQUENCE</scope>
    <source>
        <strain evidence="7">PSN4</strain>
    </source>
</reference>
<dbReference type="PANTHER" id="PTHR45626">
    <property type="entry name" value="TRANSCRIPTION TERMINATION FACTOR 2-RELATED"/>
    <property type="match status" value="1"/>
</dbReference>
<dbReference type="EMBL" id="MU839837">
    <property type="protein sequence ID" value="KAK1753777.1"/>
    <property type="molecule type" value="Genomic_DNA"/>
</dbReference>
<proteinExistence type="predicted"/>
<dbReference type="Proteomes" id="UP001239445">
    <property type="component" value="Unassembled WGS sequence"/>
</dbReference>
<dbReference type="GO" id="GO:0005524">
    <property type="term" value="F:ATP binding"/>
    <property type="evidence" value="ECO:0007669"/>
    <property type="project" value="UniProtKB-KW"/>
</dbReference>
<accession>A0AAJ0F4U1</accession>
<keyword evidence="3" id="KW-0067">ATP-binding</keyword>
<name>A0AAJ0F4U1_9PEZI</name>
<evidence type="ECO:0000256" key="1">
    <source>
        <dbReference type="ARBA" id="ARBA00022741"/>
    </source>
</evidence>
<feature type="domain" description="Helicase ATP-binding" evidence="5">
    <location>
        <begin position="366"/>
        <end position="545"/>
    </location>
</feature>
<dbReference type="InterPro" id="IPR014001">
    <property type="entry name" value="Helicase_ATP-bd"/>
</dbReference>
<evidence type="ECO:0000259" key="5">
    <source>
        <dbReference type="PROSITE" id="PS51192"/>
    </source>
</evidence>
<keyword evidence="2 7" id="KW-0378">Hydrolase</keyword>
<dbReference type="PROSITE" id="PS51192">
    <property type="entry name" value="HELICASE_ATP_BIND_1"/>
    <property type="match status" value="1"/>
</dbReference>
<feature type="domain" description="Helicase C-terminal" evidence="6">
    <location>
        <begin position="746"/>
        <end position="903"/>
    </location>
</feature>
<dbReference type="SUPFAM" id="SSF52540">
    <property type="entry name" value="P-loop containing nucleoside triphosphate hydrolases"/>
    <property type="match status" value="2"/>
</dbReference>
<dbReference type="InterPro" id="IPR038718">
    <property type="entry name" value="SNF2-like_sf"/>
</dbReference>
<dbReference type="CDD" id="cd18008">
    <property type="entry name" value="DEXDc_SHPRH-like"/>
    <property type="match status" value="1"/>
</dbReference>
<dbReference type="PANTHER" id="PTHR45626:SF52">
    <property type="entry name" value="SINGLE-STRANDED DNA-DEPENDENT ATPASE (EUROFUNG)"/>
    <property type="match status" value="1"/>
</dbReference>
<evidence type="ECO:0000313" key="7">
    <source>
        <dbReference type="EMBL" id="KAK1753777.1"/>
    </source>
</evidence>